<dbReference type="AlphaFoldDB" id="A0A0U1LMH5"/>
<dbReference type="Gene3D" id="3.90.1200.10">
    <property type="match status" value="1"/>
</dbReference>
<dbReference type="STRING" id="28573.A0A0U1LMH5"/>
<organism evidence="2 3">
    <name type="scientific">Talaromyces islandicus</name>
    <name type="common">Penicillium islandicum</name>
    <dbReference type="NCBI Taxonomy" id="28573"/>
    <lineage>
        <taxon>Eukaryota</taxon>
        <taxon>Fungi</taxon>
        <taxon>Dikarya</taxon>
        <taxon>Ascomycota</taxon>
        <taxon>Pezizomycotina</taxon>
        <taxon>Eurotiomycetes</taxon>
        <taxon>Eurotiomycetidae</taxon>
        <taxon>Eurotiales</taxon>
        <taxon>Trichocomaceae</taxon>
        <taxon>Talaromyces</taxon>
        <taxon>Talaromyces sect. Islandici</taxon>
    </lineage>
</organism>
<protein>
    <recommendedName>
        <fullName evidence="1">Aminoglycoside phosphotransferase domain-containing protein</fullName>
    </recommendedName>
</protein>
<keyword evidence="3" id="KW-1185">Reference proteome</keyword>
<accession>A0A0U1LMH5</accession>
<evidence type="ECO:0000313" key="3">
    <source>
        <dbReference type="Proteomes" id="UP000054383"/>
    </source>
</evidence>
<evidence type="ECO:0000259" key="1">
    <source>
        <dbReference type="Pfam" id="PF01636"/>
    </source>
</evidence>
<feature type="domain" description="Aminoglycoside phosphotransferase" evidence="1">
    <location>
        <begin position="80"/>
        <end position="263"/>
    </location>
</feature>
<dbReference type="PANTHER" id="PTHR21310:SF55">
    <property type="entry name" value="AMINOGLYCOSIDE PHOSPHOTRANSFERASE DOMAIN-CONTAINING PROTEIN"/>
    <property type="match status" value="1"/>
</dbReference>
<dbReference type="SUPFAM" id="SSF56112">
    <property type="entry name" value="Protein kinase-like (PK-like)"/>
    <property type="match status" value="1"/>
</dbReference>
<name>A0A0U1LMH5_TALIS</name>
<sequence>MLVQIAENIPWRYGTTAMLRDPERPEIKCSVLKYIHDKDITRLILAAIKLIWPFRPRKSAVLFLTKGICVKYGLHQPLSEAAAIEFIGKHTSIPVPKIYISFQSNKQTYIVMSRLPGHPISQNWPSRSAKSKARILAQPREHIEEMRALDLPTAGVGGINGSKLHNVRIPGGIQGFGPFASVHEFHTFLSHGTEYSADNPQEVNDLLEMYRNSRYSPRFTHGDLSSQNILVNGDDLVGIVDWTTSGWYPDYWEYTTALDTNVYNEIWKDEIARCWVNIHKKLEWKR</sequence>
<dbReference type="Pfam" id="PF01636">
    <property type="entry name" value="APH"/>
    <property type="match status" value="1"/>
</dbReference>
<evidence type="ECO:0000313" key="2">
    <source>
        <dbReference type="EMBL" id="CRG83321.1"/>
    </source>
</evidence>
<dbReference type="Proteomes" id="UP000054383">
    <property type="component" value="Unassembled WGS sequence"/>
</dbReference>
<dbReference type="PANTHER" id="PTHR21310">
    <property type="entry name" value="AMINOGLYCOSIDE PHOSPHOTRANSFERASE-RELATED-RELATED"/>
    <property type="match status" value="1"/>
</dbReference>
<dbReference type="InterPro" id="IPR002575">
    <property type="entry name" value="Aminoglycoside_PTrfase"/>
</dbReference>
<dbReference type="InterPro" id="IPR051678">
    <property type="entry name" value="AGP_Transferase"/>
</dbReference>
<dbReference type="OMA" id="TMRFISQ"/>
<dbReference type="OrthoDB" id="8300194at2759"/>
<proteinExistence type="predicted"/>
<dbReference type="InterPro" id="IPR011009">
    <property type="entry name" value="Kinase-like_dom_sf"/>
</dbReference>
<gene>
    <name evidence="2" type="ORF">PISL3812_00672</name>
</gene>
<reference evidence="2 3" key="1">
    <citation type="submission" date="2015-04" db="EMBL/GenBank/DDBJ databases">
        <authorList>
            <person name="Syromyatnikov M.Y."/>
            <person name="Popov V.N."/>
        </authorList>
    </citation>
    <scope>NUCLEOTIDE SEQUENCE [LARGE SCALE GENOMIC DNA]</scope>
    <source>
        <strain evidence="2">WF-38-12</strain>
    </source>
</reference>
<dbReference type="CDD" id="cd05120">
    <property type="entry name" value="APH_ChoK_like"/>
    <property type="match status" value="1"/>
</dbReference>
<dbReference type="EMBL" id="CVMT01000001">
    <property type="protein sequence ID" value="CRG83321.1"/>
    <property type="molecule type" value="Genomic_DNA"/>
</dbReference>